<dbReference type="KEGG" id="mequ:KFV11_08250"/>
<evidence type="ECO:0000313" key="1">
    <source>
        <dbReference type="EMBL" id="UTH13252.1"/>
    </source>
</evidence>
<dbReference type="RefSeq" id="WP_254249679.1">
    <property type="nucleotide sequence ID" value="NZ_CP073809.1"/>
</dbReference>
<sequence length="73" mass="8886">MLPEPLIVRYLENHYAKYFDRHEPLKITQLKDKGYYYEFNLWRGKVVTIGESVTKVDLMLYQRPIEEEFSITE</sequence>
<reference evidence="1" key="1">
    <citation type="submission" date="2021-04" db="EMBL/GenBank/DDBJ databases">
        <title>Complete Genome Sequences of Macrococcus spp. from dog and cattle.</title>
        <authorList>
            <person name="Schwendener S."/>
            <person name="Perreten V."/>
        </authorList>
    </citation>
    <scope>NUCLEOTIDE SEQUENCE</scope>
    <source>
        <strain evidence="1">Epi0143-OL</strain>
    </source>
</reference>
<proteinExistence type="predicted"/>
<protein>
    <submittedName>
        <fullName evidence="1">Uncharacterized protein</fullName>
    </submittedName>
</protein>
<evidence type="ECO:0000313" key="2">
    <source>
        <dbReference type="Proteomes" id="UP001057381"/>
    </source>
</evidence>
<dbReference type="Proteomes" id="UP001057381">
    <property type="component" value="Chromosome"/>
</dbReference>
<gene>
    <name evidence="1" type="ORF">KFV11_08250</name>
</gene>
<organism evidence="1 2">
    <name type="scientific">Macrococcus equipercicus</name>
    <dbReference type="NCBI Taxonomy" id="69967"/>
    <lineage>
        <taxon>Bacteria</taxon>
        <taxon>Bacillati</taxon>
        <taxon>Bacillota</taxon>
        <taxon>Bacilli</taxon>
        <taxon>Bacillales</taxon>
        <taxon>Staphylococcaceae</taxon>
        <taxon>Macrococcus</taxon>
    </lineage>
</organism>
<dbReference type="EMBL" id="CP073809">
    <property type="protein sequence ID" value="UTH13252.1"/>
    <property type="molecule type" value="Genomic_DNA"/>
</dbReference>
<accession>A0A9Q9BVP5</accession>
<name>A0A9Q9BVP5_9STAP</name>
<dbReference type="AlphaFoldDB" id="A0A9Q9BVP5"/>